<dbReference type="RefSeq" id="WP_207064484.1">
    <property type="nucleotide sequence ID" value="NZ_BAABLE010000005.1"/>
</dbReference>
<dbReference type="Proteomes" id="UP000561045">
    <property type="component" value="Unassembled WGS sequence"/>
</dbReference>
<gene>
    <name evidence="1" type="ORF">GGR36_003511</name>
</gene>
<keyword evidence="2" id="KW-1185">Reference proteome</keyword>
<name>A0A840BLQ7_9RHOO</name>
<dbReference type="AlphaFoldDB" id="A0A840BLQ7"/>
<comment type="caution">
    <text evidence="1">The sequence shown here is derived from an EMBL/GenBank/DDBJ whole genome shotgun (WGS) entry which is preliminary data.</text>
</comment>
<dbReference type="InterPro" id="IPR016035">
    <property type="entry name" value="Acyl_Trfase/lysoPLipase"/>
</dbReference>
<proteinExistence type="predicted"/>
<evidence type="ECO:0000313" key="1">
    <source>
        <dbReference type="EMBL" id="MBB4014165.1"/>
    </source>
</evidence>
<reference evidence="1 2" key="1">
    <citation type="submission" date="2020-08" db="EMBL/GenBank/DDBJ databases">
        <title>Genomic Encyclopedia of Type Strains, Phase IV (KMG-IV): sequencing the most valuable type-strain genomes for metagenomic binning, comparative biology and taxonomic classification.</title>
        <authorList>
            <person name="Goeker M."/>
        </authorList>
    </citation>
    <scope>NUCLEOTIDE SEQUENCE [LARGE SCALE GENOMIC DNA]</scope>
    <source>
        <strain evidence="1 2">DSM 106739</strain>
    </source>
</reference>
<accession>A0A840BLQ7</accession>
<protein>
    <recommendedName>
        <fullName evidence="3">Patatin-like phospholipase family protein</fullName>
    </recommendedName>
</protein>
<evidence type="ECO:0000313" key="2">
    <source>
        <dbReference type="Proteomes" id="UP000561045"/>
    </source>
</evidence>
<dbReference type="EMBL" id="JACIET010000002">
    <property type="protein sequence ID" value="MBB4014165.1"/>
    <property type="molecule type" value="Genomic_DNA"/>
</dbReference>
<organism evidence="1 2">
    <name type="scientific">Niveibacterium umoris</name>
    <dbReference type="NCBI Taxonomy" id="1193620"/>
    <lineage>
        <taxon>Bacteria</taxon>
        <taxon>Pseudomonadati</taxon>
        <taxon>Pseudomonadota</taxon>
        <taxon>Betaproteobacteria</taxon>
        <taxon>Rhodocyclales</taxon>
        <taxon>Rhodocyclaceae</taxon>
        <taxon>Niveibacterium</taxon>
    </lineage>
</organism>
<evidence type="ECO:0008006" key="3">
    <source>
        <dbReference type="Google" id="ProtNLM"/>
    </source>
</evidence>
<sequence length="353" mass="38979">MTAMPFRLRAGARALEHIRRNGLAPDDIACIPAAAGGPKGLALIPLDRWLFGEWLPRGSRMPTLVGASIGAWRMTAAAQLEPRTALDRLAQIYVHSQRYRMGTTPAEVAEKIVGLAESVAKPWLARSDVPLRVIVSRAVGPLAGRTSRGAFARMAVDNAFSRARLARHLNRHVFASGPESPLDALWQDPFATRQHALTADNCVPVLTASGSIPLICDAVGRIPGMPDAQYWDGGLIDYHIHLPYHRLPGITLYPHFVEGVTPGWLDKFLPWRKQGFGKGPEWLSSMLLIAPSPDLLAKLPNAKLPDRNDFYRYGPDHEAREAAWRRAMGECERIAEAFARWVERPDPALLLPL</sequence>
<dbReference type="SUPFAM" id="SSF52151">
    <property type="entry name" value="FabD/lysophospholipase-like"/>
    <property type="match status" value="1"/>
</dbReference>